<evidence type="ECO:0000256" key="1">
    <source>
        <dbReference type="ARBA" id="ARBA00022679"/>
    </source>
</evidence>
<dbReference type="PANTHER" id="PTHR11525">
    <property type="entry name" value="FARNESYL-PYROPHOSPHATE SYNTHETASE"/>
    <property type="match status" value="1"/>
</dbReference>
<accession>A0A2P5EXQ6</accession>
<dbReference type="OrthoDB" id="10257492at2759"/>
<dbReference type="AlphaFoldDB" id="A0A2P5EXQ6"/>
<keyword evidence="1" id="KW-0808">Transferase</keyword>
<dbReference type="SUPFAM" id="SSF48576">
    <property type="entry name" value="Terpenoid synthases"/>
    <property type="match status" value="1"/>
</dbReference>
<sequence>MADLKGKFMNVLIYGFMIIELTSVADDRLQCSWREAKSQPICYQQLQDVERRERTNRKGNLPGQCSCYKHTFWYLMTLWTTHTCGVASVAGIEFPRFVPKVDMSNDGVILRTHISRILKDHFRDKPYHVDLLDLFNEVACALLMSGENLDNHVDVKNILVEMGIYFQVQVGTDVEDFKCSWLVVKAYELSNEEQKKILYENYGKTNPEKGCENYETKMYEKLTAFIEAQPVTQQSYSSTIEVLLG</sequence>
<evidence type="ECO:0000256" key="3">
    <source>
        <dbReference type="ARBA" id="ARBA00022842"/>
    </source>
</evidence>
<dbReference type="GO" id="GO:0004161">
    <property type="term" value="F:dimethylallyltranstransferase activity"/>
    <property type="evidence" value="ECO:0007669"/>
    <property type="project" value="TreeGrafter"/>
</dbReference>
<evidence type="ECO:0000313" key="5">
    <source>
        <dbReference type="Proteomes" id="UP000237000"/>
    </source>
</evidence>
<dbReference type="STRING" id="63057.A0A2P5EXQ6"/>
<organism evidence="4 5">
    <name type="scientific">Trema orientale</name>
    <name type="common">Charcoal tree</name>
    <name type="synonym">Celtis orientalis</name>
    <dbReference type="NCBI Taxonomy" id="63057"/>
    <lineage>
        <taxon>Eukaryota</taxon>
        <taxon>Viridiplantae</taxon>
        <taxon>Streptophyta</taxon>
        <taxon>Embryophyta</taxon>
        <taxon>Tracheophyta</taxon>
        <taxon>Spermatophyta</taxon>
        <taxon>Magnoliopsida</taxon>
        <taxon>eudicotyledons</taxon>
        <taxon>Gunneridae</taxon>
        <taxon>Pentapetalae</taxon>
        <taxon>rosids</taxon>
        <taxon>fabids</taxon>
        <taxon>Rosales</taxon>
        <taxon>Cannabaceae</taxon>
        <taxon>Trema</taxon>
    </lineage>
</organism>
<proteinExistence type="predicted"/>
<reference evidence="5" key="1">
    <citation type="submission" date="2016-06" db="EMBL/GenBank/DDBJ databases">
        <title>Parallel loss of symbiosis genes in relatives of nitrogen-fixing non-legume Parasponia.</title>
        <authorList>
            <person name="Van Velzen R."/>
            <person name="Holmer R."/>
            <person name="Bu F."/>
            <person name="Rutten L."/>
            <person name="Van Zeijl A."/>
            <person name="Liu W."/>
            <person name="Santuari L."/>
            <person name="Cao Q."/>
            <person name="Sharma T."/>
            <person name="Shen D."/>
            <person name="Roswanjaya Y."/>
            <person name="Wardhani T."/>
            <person name="Kalhor M.S."/>
            <person name="Jansen J."/>
            <person name="Van den Hoogen J."/>
            <person name="Gungor B."/>
            <person name="Hartog M."/>
            <person name="Hontelez J."/>
            <person name="Verver J."/>
            <person name="Yang W.-C."/>
            <person name="Schijlen E."/>
            <person name="Repin R."/>
            <person name="Schilthuizen M."/>
            <person name="Schranz E."/>
            <person name="Heidstra R."/>
            <person name="Miyata K."/>
            <person name="Fedorova E."/>
            <person name="Kohlen W."/>
            <person name="Bisseling T."/>
            <person name="Smit S."/>
            <person name="Geurts R."/>
        </authorList>
    </citation>
    <scope>NUCLEOTIDE SEQUENCE [LARGE SCALE GENOMIC DNA]</scope>
    <source>
        <strain evidence="5">cv. RG33-2</strain>
    </source>
</reference>
<dbReference type="PANTHER" id="PTHR11525:SF0">
    <property type="entry name" value="FARNESYL PYROPHOSPHATE SYNTHASE"/>
    <property type="match status" value="1"/>
</dbReference>
<evidence type="ECO:0000313" key="4">
    <source>
        <dbReference type="EMBL" id="PON90321.1"/>
    </source>
</evidence>
<dbReference type="InParanoid" id="A0A2P5EXQ6"/>
<gene>
    <name evidence="4" type="ORF">TorRG33x02_139710</name>
</gene>
<evidence type="ECO:0000256" key="2">
    <source>
        <dbReference type="ARBA" id="ARBA00022723"/>
    </source>
</evidence>
<dbReference type="CDD" id="cd00385">
    <property type="entry name" value="Isoprenoid_Biosyn_C1"/>
    <property type="match status" value="1"/>
</dbReference>
<dbReference type="GO" id="GO:0004337">
    <property type="term" value="F:(2E,6E)-farnesyl diphosphate synthase activity"/>
    <property type="evidence" value="ECO:0007669"/>
    <property type="project" value="TreeGrafter"/>
</dbReference>
<keyword evidence="5" id="KW-1185">Reference proteome</keyword>
<name>A0A2P5EXQ6_TREOI</name>
<keyword evidence="3" id="KW-0460">Magnesium</keyword>
<dbReference type="InterPro" id="IPR008949">
    <property type="entry name" value="Isoprenoid_synthase_dom_sf"/>
</dbReference>
<dbReference type="Gene3D" id="1.10.600.10">
    <property type="entry name" value="Farnesyl Diphosphate Synthase"/>
    <property type="match status" value="2"/>
</dbReference>
<protein>
    <submittedName>
        <fullName evidence="4">Polyprenyl synthetase</fullName>
    </submittedName>
</protein>
<dbReference type="InterPro" id="IPR039702">
    <property type="entry name" value="FPS1-like"/>
</dbReference>
<dbReference type="GO" id="GO:0045337">
    <property type="term" value="P:farnesyl diphosphate biosynthetic process"/>
    <property type="evidence" value="ECO:0007669"/>
    <property type="project" value="TreeGrafter"/>
</dbReference>
<dbReference type="GO" id="GO:0046872">
    <property type="term" value="F:metal ion binding"/>
    <property type="evidence" value="ECO:0007669"/>
    <property type="project" value="UniProtKB-KW"/>
</dbReference>
<comment type="caution">
    <text evidence="4">The sequence shown here is derived from an EMBL/GenBank/DDBJ whole genome shotgun (WGS) entry which is preliminary data.</text>
</comment>
<dbReference type="EMBL" id="JXTC01000085">
    <property type="protein sequence ID" value="PON90321.1"/>
    <property type="molecule type" value="Genomic_DNA"/>
</dbReference>
<dbReference type="GO" id="GO:0005737">
    <property type="term" value="C:cytoplasm"/>
    <property type="evidence" value="ECO:0007669"/>
    <property type="project" value="TreeGrafter"/>
</dbReference>
<dbReference type="Proteomes" id="UP000237000">
    <property type="component" value="Unassembled WGS sequence"/>
</dbReference>
<keyword evidence="2" id="KW-0479">Metal-binding</keyword>
<dbReference type="GO" id="GO:0006695">
    <property type="term" value="P:cholesterol biosynthetic process"/>
    <property type="evidence" value="ECO:0007669"/>
    <property type="project" value="UniProtKB-KW"/>
</dbReference>